<evidence type="ECO:0000256" key="3">
    <source>
        <dbReference type="ARBA" id="ARBA00022490"/>
    </source>
</evidence>
<dbReference type="GO" id="GO:0019171">
    <property type="term" value="F:(3R)-hydroxyacyl-[acyl-carrier-protein] dehydratase activity"/>
    <property type="evidence" value="ECO:0007669"/>
    <property type="project" value="UniProtKB-EC"/>
</dbReference>
<dbReference type="PANTHER" id="PTHR30272:SF1">
    <property type="entry name" value="3-HYDROXYACYL-[ACYL-CARRIER-PROTEIN] DEHYDRATASE"/>
    <property type="match status" value="1"/>
</dbReference>
<comment type="subcellular location">
    <subcellularLocation>
        <location evidence="1">Cytoplasm</location>
    </subcellularLocation>
</comment>
<evidence type="ECO:0000256" key="2">
    <source>
        <dbReference type="ARBA" id="ARBA00013167"/>
    </source>
</evidence>
<dbReference type="SUPFAM" id="SSF54637">
    <property type="entry name" value="Thioesterase/thiol ester dehydrase-isomerase"/>
    <property type="match status" value="1"/>
</dbReference>
<dbReference type="NCBIfam" id="TIGR01750">
    <property type="entry name" value="fabZ"/>
    <property type="match status" value="1"/>
</dbReference>
<dbReference type="InterPro" id="IPR029069">
    <property type="entry name" value="HotDog_dom_sf"/>
</dbReference>
<evidence type="ECO:0000256" key="1">
    <source>
        <dbReference type="ARBA" id="ARBA00004496"/>
    </source>
</evidence>
<dbReference type="STRING" id="1004156.AYP45_05065"/>
<organism evidence="9 10">
    <name type="scientific">Candidatus Brocadia carolinensis</name>
    <dbReference type="NCBI Taxonomy" id="1004156"/>
    <lineage>
        <taxon>Bacteria</taxon>
        <taxon>Pseudomonadati</taxon>
        <taxon>Planctomycetota</taxon>
        <taxon>Candidatus Brocadiia</taxon>
        <taxon>Candidatus Brocadiales</taxon>
        <taxon>Candidatus Brocadiaceae</taxon>
        <taxon>Candidatus Brocadia</taxon>
    </lineage>
</organism>
<sequence>MTGPYPHPKTILPHAYPFLLIDRILDLDEGERIVCLKNVTINEEFFQGHFKDNPVMPGSLIIEAMAQTSGLMIMKEKSKIAYLGKIKDAKFRKMVVPGDQLIITSSLVDKFPPWYAFEVVASVANEIVSEAEITLSLSL</sequence>
<dbReference type="GO" id="GO:0006633">
    <property type="term" value="P:fatty acid biosynthetic process"/>
    <property type="evidence" value="ECO:0007669"/>
    <property type="project" value="InterPro"/>
</dbReference>
<dbReference type="CDD" id="cd01288">
    <property type="entry name" value="FabZ"/>
    <property type="match status" value="1"/>
</dbReference>
<evidence type="ECO:0000256" key="4">
    <source>
        <dbReference type="ARBA" id="ARBA00022516"/>
    </source>
</evidence>
<evidence type="ECO:0000256" key="5">
    <source>
        <dbReference type="ARBA" id="ARBA00022556"/>
    </source>
</evidence>
<keyword evidence="5" id="KW-0441">Lipid A biosynthesis</keyword>
<keyword evidence="7" id="KW-0456">Lyase</keyword>
<dbReference type="AlphaFoldDB" id="A0A1V4AVK9"/>
<dbReference type="InterPro" id="IPR010084">
    <property type="entry name" value="FabZ"/>
</dbReference>
<dbReference type="EMBL" id="AYTS01000042">
    <property type="protein sequence ID" value="OOP57157.1"/>
    <property type="molecule type" value="Genomic_DNA"/>
</dbReference>
<evidence type="ECO:0000256" key="6">
    <source>
        <dbReference type="ARBA" id="ARBA00023098"/>
    </source>
</evidence>
<comment type="caution">
    <text evidence="9">The sequence shown here is derived from an EMBL/GenBank/DDBJ whole genome shotgun (WGS) entry which is preliminary data.</text>
</comment>
<name>A0A1V4AVK9_9BACT</name>
<dbReference type="GO" id="GO:0009245">
    <property type="term" value="P:lipid A biosynthetic process"/>
    <property type="evidence" value="ECO:0007669"/>
    <property type="project" value="UniProtKB-KW"/>
</dbReference>
<evidence type="ECO:0000256" key="7">
    <source>
        <dbReference type="ARBA" id="ARBA00023239"/>
    </source>
</evidence>
<accession>A0A1V4AVK9</accession>
<dbReference type="GO" id="GO:0016020">
    <property type="term" value="C:membrane"/>
    <property type="evidence" value="ECO:0007669"/>
    <property type="project" value="GOC"/>
</dbReference>
<reference evidence="9 10" key="1">
    <citation type="journal article" date="2017" name="Water Res.">
        <title>Discovery and metagenomic analysis of an anammox bacterial enrichment related to Candidatus "Brocadia caroliniensis" in a full-scale glycerol-fed nitritation-denitritation separate centrate treatment process.</title>
        <authorList>
            <person name="Park H."/>
            <person name="Brotto A.C."/>
            <person name="van Loosdrecht M.C."/>
            <person name="Chandran K."/>
        </authorList>
    </citation>
    <scope>NUCLEOTIDE SEQUENCE [LARGE SCALE GENOMIC DNA]</scope>
    <source>
        <strain evidence="9">26THWARD</strain>
    </source>
</reference>
<dbReference type="Gene3D" id="3.10.129.10">
    <property type="entry name" value="Hotdog Thioesterase"/>
    <property type="match status" value="1"/>
</dbReference>
<keyword evidence="4" id="KW-0444">Lipid biosynthesis</keyword>
<dbReference type="NCBIfam" id="NF000582">
    <property type="entry name" value="PRK00006.1"/>
    <property type="match status" value="1"/>
</dbReference>
<dbReference type="Pfam" id="PF07977">
    <property type="entry name" value="FabA"/>
    <property type="match status" value="1"/>
</dbReference>
<dbReference type="EC" id="4.2.1.59" evidence="2"/>
<evidence type="ECO:0000313" key="9">
    <source>
        <dbReference type="EMBL" id="OOP57157.1"/>
    </source>
</evidence>
<dbReference type="Proteomes" id="UP000189681">
    <property type="component" value="Unassembled WGS sequence"/>
</dbReference>
<dbReference type="PANTHER" id="PTHR30272">
    <property type="entry name" value="3-HYDROXYACYL-[ACYL-CARRIER-PROTEIN] DEHYDRATASE"/>
    <property type="match status" value="1"/>
</dbReference>
<dbReference type="GO" id="GO:0005737">
    <property type="term" value="C:cytoplasm"/>
    <property type="evidence" value="ECO:0007669"/>
    <property type="project" value="UniProtKB-SubCell"/>
</dbReference>
<dbReference type="FunFam" id="3.10.129.10:FF:000001">
    <property type="entry name" value="3-hydroxyacyl-[acyl-carrier-protein] dehydratase FabZ"/>
    <property type="match status" value="1"/>
</dbReference>
<keyword evidence="6" id="KW-0443">Lipid metabolism</keyword>
<evidence type="ECO:0000313" key="10">
    <source>
        <dbReference type="Proteomes" id="UP000189681"/>
    </source>
</evidence>
<keyword evidence="3" id="KW-0963">Cytoplasm</keyword>
<dbReference type="InterPro" id="IPR013114">
    <property type="entry name" value="FabA_FabZ"/>
</dbReference>
<gene>
    <name evidence="9" type="ORF">AYP45_05065</name>
</gene>
<evidence type="ECO:0000256" key="8">
    <source>
        <dbReference type="ARBA" id="ARBA00025049"/>
    </source>
</evidence>
<comment type="function">
    <text evidence="8">Involved in unsaturated fatty acids biosynthesis. Catalyzes the dehydration of short chain beta-hydroxyacyl-ACPs and long chain saturated and unsaturated beta-hydroxyacyl-ACPs.</text>
</comment>
<protein>
    <recommendedName>
        <fullName evidence="2">3-hydroxyacyl-[acyl-carrier-protein] dehydratase</fullName>
        <ecNumber evidence="2">4.2.1.59</ecNumber>
    </recommendedName>
</protein>
<proteinExistence type="predicted"/>